<reference evidence="1 2" key="1">
    <citation type="journal article" date="2015" name="Nat. Commun.">
        <title>Genomic and transcriptomic evidence for scavenging of diverse organic compounds by widespread deep-sea archaea.</title>
        <authorList>
            <person name="Li M."/>
            <person name="Baker B.J."/>
            <person name="Anantharaman K."/>
            <person name="Jain S."/>
            <person name="Breier J.A."/>
            <person name="Dick G.J."/>
        </authorList>
    </citation>
    <scope>NUCLEOTIDE SEQUENCE [LARGE SCALE GENOMIC DNA]</scope>
    <source>
        <strain evidence="1">Cayman_51_deep</strain>
    </source>
</reference>
<dbReference type="EMBL" id="PSPG01000002">
    <property type="protein sequence ID" value="PXF22263.1"/>
    <property type="molecule type" value="Genomic_DNA"/>
</dbReference>
<evidence type="ECO:0000313" key="1">
    <source>
        <dbReference type="EMBL" id="PXF22263.1"/>
    </source>
</evidence>
<dbReference type="SUPFAM" id="SSF82171">
    <property type="entry name" value="DPP6 N-terminal domain-like"/>
    <property type="match status" value="1"/>
</dbReference>
<dbReference type="Proteomes" id="UP000248161">
    <property type="component" value="Unassembled WGS sequence"/>
</dbReference>
<proteinExistence type="predicted"/>
<dbReference type="AlphaFoldDB" id="A0A2V3HT26"/>
<protein>
    <submittedName>
        <fullName evidence="1">Uncharacterized protein</fullName>
    </submittedName>
</protein>
<name>A0A2V3HT26_9ARCH</name>
<accession>A0A2V3HT26</accession>
<comment type="caution">
    <text evidence="1">The sequence shown here is derived from an EMBL/GenBank/DDBJ whole genome shotgun (WGS) entry which is preliminary data.</text>
</comment>
<gene>
    <name evidence="1" type="ORF">CXX69_01410</name>
</gene>
<sequence>MGDAPLGFAPMRVDRGGSSLVVVGSSGELVRVTSDGSPMHPAVRPFPASVTGGAVLDEVWVGTWVERELQQARMAALPLEGDWGDGAGREILRNSINSARDVMPSSSVWSEVLDAEPLAVSRVGDGLVFATLGRGVYRTDADAGEIWRAPYPEWPGLSRVASRDALVSSNQSEDGVVVWSEAGGMAVLDCDDGSSLLSRELSLPDRLEGVRSSDDGEWLLMLSGGGVILLGSLESEPEFIRTPGPVMDAVHDGSHWRWTGWRHDGGLFDGASLARCVARDEVGVALIGDRVLTNDGGWDDIRV</sequence>
<evidence type="ECO:0000313" key="2">
    <source>
        <dbReference type="Proteomes" id="UP000248161"/>
    </source>
</evidence>
<organism evidence="1 2">
    <name type="scientific">Candidatus Thalassarchaeum betae</name>
    <dbReference type="NCBI Taxonomy" id="2599289"/>
    <lineage>
        <taxon>Archaea</taxon>
        <taxon>Methanobacteriati</taxon>
        <taxon>Thermoplasmatota</taxon>
        <taxon>Candidatus Poseidoniia</taxon>
        <taxon>Candidatus Poseidoniales</taxon>
        <taxon>Candidatus Thalassarchaeaceae</taxon>
        <taxon>Candidatus Thalassarchaeum</taxon>
    </lineage>
</organism>